<sequence>MEGSIFLFCTWCIWIITTFFMDKNNPSRTKYSIYILTAIILSPYRWEWQGISCSILLLIVLIMSFFYTGTLRWKNCIYTIISSFFMMLAYVTYELMAIIDPVWVFIPGVWLKTSILFTFLILLHKNIFCQILVLLIGSINGEMVLSFLIRNYQMDYSIGSMAFFDFLTLGLLGLISLYYLKITLARWENYVFLLEKERQKNL</sequence>
<accession>A0A0J1LFI5</accession>
<name>A0A0J1LFI5_NIACI</name>
<organism evidence="1 2">
    <name type="scientific">Niallia circulans</name>
    <name type="common">Bacillus circulans</name>
    <dbReference type="NCBI Taxonomy" id="1397"/>
    <lineage>
        <taxon>Bacteria</taxon>
        <taxon>Bacillati</taxon>
        <taxon>Bacillota</taxon>
        <taxon>Bacilli</taxon>
        <taxon>Bacillales</taxon>
        <taxon>Bacillaceae</taxon>
        <taxon>Niallia</taxon>
    </lineage>
</organism>
<dbReference type="RefSeq" id="WP_047940355.1">
    <property type="nucleotide sequence ID" value="NZ_CP053989.1"/>
</dbReference>
<protein>
    <submittedName>
        <fullName evidence="1">Uncharacterized protein</fullName>
    </submittedName>
</protein>
<reference evidence="1 2" key="1">
    <citation type="submission" date="2015-05" db="EMBL/GenBank/DDBJ databases">
        <title>Whole genome sequence and identification of bacterial endophytes from Costus igneus.</title>
        <authorList>
            <person name="Lee Y.P."/>
            <person name="Gan H.M."/>
            <person name="Eng W."/>
            <person name="Wheatley M.S."/>
            <person name="Caraballo A."/>
            <person name="Polter S."/>
            <person name="Savka M.A."/>
            <person name="Hudson A.O."/>
        </authorList>
    </citation>
    <scope>NUCLEOTIDE SEQUENCE [LARGE SCALE GENOMIC DNA]</scope>
    <source>
        <strain evidence="1 2">RIT379</strain>
    </source>
</reference>
<dbReference type="AlphaFoldDB" id="A0A0J1LFI5"/>
<dbReference type="EMBL" id="LDPH01000002">
    <property type="protein sequence ID" value="KLV27800.1"/>
    <property type="molecule type" value="Genomic_DNA"/>
</dbReference>
<dbReference type="PIRSF" id="PIRSF036710">
    <property type="entry name" value="YphA_Bacsu"/>
    <property type="match status" value="1"/>
</dbReference>
<dbReference type="OrthoDB" id="2965169at2"/>
<keyword evidence="2" id="KW-1185">Reference proteome</keyword>
<evidence type="ECO:0000313" key="2">
    <source>
        <dbReference type="Proteomes" id="UP000036045"/>
    </source>
</evidence>
<gene>
    <name evidence="1" type="ORF">ABW02_02555</name>
</gene>
<comment type="caution">
    <text evidence="1">The sequence shown here is derived from an EMBL/GenBank/DDBJ whole genome shotgun (WGS) entry which is preliminary data.</text>
</comment>
<dbReference type="GeneID" id="56350191"/>
<dbReference type="PATRIC" id="fig|1397.4.peg.1768"/>
<dbReference type="Pfam" id="PF24124">
    <property type="entry name" value="YphA"/>
    <property type="match status" value="1"/>
</dbReference>
<proteinExistence type="predicted"/>
<evidence type="ECO:0000313" key="1">
    <source>
        <dbReference type="EMBL" id="KLV27800.1"/>
    </source>
</evidence>
<dbReference type="InterPro" id="IPR014617">
    <property type="entry name" value="YphA_Bacsu"/>
</dbReference>
<dbReference type="Proteomes" id="UP000036045">
    <property type="component" value="Unassembled WGS sequence"/>
</dbReference>